<keyword evidence="5" id="KW-1185">Reference proteome</keyword>
<name>G1WJ57_9ACTN</name>
<keyword evidence="2" id="KW-0378">Hydrolase</keyword>
<evidence type="ECO:0000313" key="4">
    <source>
        <dbReference type="EMBL" id="EGX70381.1"/>
    </source>
</evidence>
<dbReference type="PATRIC" id="fig|742742.3.peg.1336"/>
<evidence type="ECO:0000256" key="1">
    <source>
        <dbReference type="ARBA" id="ARBA00022723"/>
    </source>
</evidence>
<evidence type="ECO:0000256" key="2">
    <source>
        <dbReference type="ARBA" id="ARBA00022801"/>
    </source>
</evidence>
<dbReference type="InterPro" id="IPR004843">
    <property type="entry name" value="Calcineurin-like_PHP"/>
</dbReference>
<dbReference type="GeneID" id="62759083"/>
<feature type="domain" description="Calcineurin-like phosphoesterase" evidence="3">
    <location>
        <begin position="61"/>
        <end position="235"/>
    </location>
</feature>
<evidence type="ECO:0000259" key="3">
    <source>
        <dbReference type="Pfam" id="PF00149"/>
    </source>
</evidence>
<dbReference type="OrthoDB" id="9780884at2"/>
<sequence length="305" mass="32470">MTGFGSRESSAPGAAAAALASMMGIAAATASFAWARWSNWSIQRTDVEVASPRLPLAFDRMRIVHVSDLHNAEFGPGNARLLNAIRRAVPDVIFITGDLVDSRQTRAEVAVRFVAAAARIAPVYYVPGNHESRLDEYPQIEASLKRVGATVLANRSVCLARDGECVRVAGVMDPAFTAPHARGLAASVMERNLSCALRCTEDGGRAFTLLLTHRPELLPVYAGCHIDVAFAGHAHGGQVRVPGVGGLFAPSQGVLPKLTEGVHVMGRTQLVVSRGLGPSVVPMRVNNRPELVVVDLRSASEDSRP</sequence>
<dbReference type="PANTHER" id="PTHR31302">
    <property type="entry name" value="TRANSMEMBRANE PROTEIN WITH METALLOPHOSPHOESTERASE DOMAIN-RELATED"/>
    <property type="match status" value="1"/>
</dbReference>
<comment type="caution">
    <text evidence="4">The sequence shown here is derived from an EMBL/GenBank/DDBJ whole genome shotgun (WGS) entry which is preliminary data.</text>
</comment>
<dbReference type="HOGENOM" id="CLU_025443_1_0_11"/>
<dbReference type="RefSeq" id="WP_009141405.1">
    <property type="nucleotide sequence ID" value="NZ_JH126470.1"/>
</dbReference>
<dbReference type="SUPFAM" id="SSF56300">
    <property type="entry name" value="Metallo-dependent phosphatases"/>
    <property type="match status" value="1"/>
</dbReference>
<dbReference type="Pfam" id="PF00149">
    <property type="entry name" value="Metallophos"/>
    <property type="match status" value="1"/>
</dbReference>
<dbReference type="GO" id="GO:0009245">
    <property type="term" value="P:lipid A biosynthetic process"/>
    <property type="evidence" value="ECO:0007669"/>
    <property type="project" value="TreeGrafter"/>
</dbReference>
<accession>G1WJ57</accession>
<dbReference type="eggNOG" id="COG1408">
    <property type="taxonomic scope" value="Bacteria"/>
</dbReference>
<dbReference type="GO" id="GO:0046872">
    <property type="term" value="F:metal ion binding"/>
    <property type="evidence" value="ECO:0007669"/>
    <property type="project" value="UniProtKB-KW"/>
</dbReference>
<dbReference type="AlphaFoldDB" id="G1WJ57"/>
<dbReference type="InterPro" id="IPR051158">
    <property type="entry name" value="Metallophosphoesterase_sf"/>
</dbReference>
<dbReference type="GO" id="GO:0008758">
    <property type="term" value="F:UDP-2,3-diacylglucosamine hydrolase activity"/>
    <property type="evidence" value="ECO:0007669"/>
    <property type="project" value="TreeGrafter"/>
</dbReference>
<keyword evidence="1" id="KW-0479">Metal-binding</keyword>
<dbReference type="EMBL" id="ADLS01000018">
    <property type="protein sequence ID" value="EGX70381.1"/>
    <property type="molecule type" value="Genomic_DNA"/>
</dbReference>
<dbReference type="InterPro" id="IPR029052">
    <property type="entry name" value="Metallo-depent_PP-like"/>
</dbReference>
<reference evidence="4 5" key="1">
    <citation type="submission" date="2011-06" db="EMBL/GenBank/DDBJ databases">
        <title>The Genome Sequence of Collinsella tanakaei YIT 12063.</title>
        <authorList>
            <consortium name="The Broad Institute Genome Sequencing Platform"/>
            <person name="Earl A."/>
            <person name="Ward D."/>
            <person name="Feldgarden M."/>
            <person name="Gevers D."/>
            <person name="Morotomi M."/>
            <person name="Young S.K."/>
            <person name="Zeng Q."/>
            <person name="Gargeya S."/>
            <person name="Fitzgerald M."/>
            <person name="Haas B."/>
            <person name="Abouelleil A."/>
            <person name="Alvarado L."/>
            <person name="Arachchi H.M."/>
            <person name="Berlin A."/>
            <person name="Brown A."/>
            <person name="Chapman S.B."/>
            <person name="Chen Z."/>
            <person name="Dunbar C."/>
            <person name="Freedman E."/>
            <person name="Gearin G."/>
            <person name="Gellesch M."/>
            <person name="Goldberg J."/>
            <person name="Griggs A."/>
            <person name="Gujja S."/>
            <person name="Heiman D."/>
            <person name="Howarth C."/>
            <person name="Larson L."/>
            <person name="Lui A."/>
            <person name="MacDonald P.J.P."/>
            <person name="Mehta T."/>
            <person name="Montmayeur A."/>
            <person name="Murphy C."/>
            <person name="Neiman D."/>
            <person name="Pearson M."/>
            <person name="Priest M."/>
            <person name="Roberts A."/>
            <person name="Saif S."/>
            <person name="Shea T."/>
            <person name="Shenoy N."/>
            <person name="Sisk P."/>
            <person name="Stolte C."/>
            <person name="Sykes S."/>
            <person name="Wortman J."/>
            <person name="Nusbaum C."/>
            <person name="Birren B."/>
        </authorList>
    </citation>
    <scope>NUCLEOTIDE SEQUENCE [LARGE SCALE GENOMIC DNA]</scope>
    <source>
        <strain evidence="4 5">YIT 12063</strain>
    </source>
</reference>
<dbReference type="PANTHER" id="PTHR31302:SF31">
    <property type="entry name" value="PHOSPHODIESTERASE YAEI"/>
    <property type="match status" value="1"/>
</dbReference>
<dbReference type="GO" id="GO:0016020">
    <property type="term" value="C:membrane"/>
    <property type="evidence" value="ECO:0007669"/>
    <property type="project" value="GOC"/>
</dbReference>
<evidence type="ECO:0000313" key="5">
    <source>
        <dbReference type="Proteomes" id="UP000004830"/>
    </source>
</evidence>
<organism evidence="4 5">
    <name type="scientific">Collinsella tanakaei YIT 12063</name>
    <dbReference type="NCBI Taxonomy" id="742742"/>
    <lineage>
        <taxon>Bacteria</taxon>
        <taxon>Bacillati</taxon>
        <taxon>Actinomycetota</taxon>
        <taxon>Coriobacteriia</taxon>
        <taxon>Coriobacteriales</taxon>
        <taxon>Coriobacteriaceae</taxon>
        <taxon>Collinsella</taxon>
    </lineage>
</organism>
<dbReference type="Gene3D" id="3.60.21.10">
    <property type="match status" value="1"/>
</dbReference>
<proteinExistence type="predicted"/>
<dbReference type="Proteomes" id="UP000004830">
    <property type="component" value="Unassembled WGS sequence"/>
</dbReference>
<gene>
    <name evidence="4" type="ORF">HMPREF9452_01370</name>
</gene>
<protein>
    <recommendedName>
        <fullName evidence="3">Calcineurin-like phosphoesterase domain-containing protein</fullName>
    </recommendedName>
</protein>